<evidence type="ECO:0000313" key="1">
    <source>
        <dbReference type="EMBL" id="OCT96665.1"/>
    </source>
</evidence>
<protein>
    <submittedName>
        <fullName evidence="1">Uncharacterized protein</fullName>
    </submittedName>
</protein>
<dbReference type="EMBL" id="CM004467">
    <property type="protein sequence ID" value="OCT96665.1"/>
    <property type="molecule type" value="Genomic_DNA"/>
</dbReference>
<name>A0A974I0B1_XENLA</name>
<dbReference type="Proteomes" id="UP000694892">
    <property type="component" value="Chromosome 1S"/>
</dbReference>
<accession>A0A974I0B1</accession>
<sequence length="71" mass="7971">MRTICIGIPLQDYGKGLPVVEGFLITVIFPEQIMVIKTPCMPSKEVYSTVYKHYSTGHSIPSPVYHNAAFR</sequence>
<proteinExistence type="predicted"/>
<evidence type="ECO:0000313" key="2">
    <source>
        <dbReference type="Proteomes" id="UP000694892"/>
    </source>
</evidence>
<dbReference type="AlphaFoldDB" id="A0A974I0B1"/>
<organism evidence="1 2">
    <name type="scientific">Xenopus laevis</name>
    <name type="common">African clawed frog</name>
    <dbReference type="NCBI Taxonomy" id="8355"/>
    <lineage>
        <taxon>Eukaryota</taxon>
        <taxon>Metazoa</taxon>
        <taxon>Chordata</taxon>
        <taxon>Craniata</taxon>
        <taxon>Vertebrata</taxon>
        <taxon>Euteleostomi</taxon>
        <taxon>Amphibia</taxon>
        <taxon>Batrachia</taxon>
        <taxon>Anura</taxon>
        <taxon>Pipoidea</taxon>
        <taxon>Pipidae</taxon>
        <taxon>Xenopodinae</taxon>
        <taxon>Xenopus</taxon>
        <taxon>Xenopus</taxon>
    </lineage>
</organism>
<reference evidence="2" key="1">
    <citation type="journal article" date="2016" name="Nature">
        <title>Genome evolution in the allotetraploid frog Xenopus laevis.</title>
        <authorList>
            <person name="Session A.M."/>
            <person name="Uno Y."/>
            <person name="Kwon T."/>
            <person name="Chapman J.A."/>
            <person name="Toyoda A."/>
            <person name="Takahashi S."/>
            <person name="Fukui A."/>
            <person name="Hikosaka A."/>
            <person name="Suzuki A."/>
            <person name="Kondo M."/>
            <person name="van Heeringen S.J."/>
            <person name="Quigley I."/>
            <person name="Heinz S."/>
            <person name="Ogino H."/>
            <person name="Ochi H."/>
            <person name="Hellsten U."/>
            <person name="Lyons J.B."/>
            <person name="Simakov O."/>
            <person name="Putnam N."/>
            <person name="Stites J."/>
            <person name="Kuroki Y."/>
            <person name="Tanaka T."/>
            <person name="Michiue T."/>
            <person name="Watanabe M."/>
            <person name="Bogdanovic O."/>
            <person name="Lister R."/>
            <person name="Georgiou G."/>
            <person name="Paranjpe S.S."/>
            <person name="van Kruijsbergen I."/>
            <person name="Shu S."/>
            <person name="Carlson J."/>
            <person name="Kinoshita T."/>
            <person name="Ohta Y."/>
            <person name="Mawaribuchi S."/>
            <person name="Jenkins J."/>
            <person name="Grimwood J."/>
            <person name="Schmutz J."/>
            <person name="Mitros T."/>
            <person name="Mozaffari S.V."/>
            <person name="Suzuki Y."/>
            <person name="Haramoto Y."/>
            <person name="Yamamoto T.S."/>
            <person name="Takagi C."/>
            <person name="Heald R."/>
            <person name="Miller K."/>
            <person name="Haudenschild C."/>
            <person name="Kitzman J."/>
            <person name="Nakayama T."/>
            <person name="Izutsu Y."/>
            <person name="Robert J."/>
            <person name="Fortriede J."/>
            <person name="Burns K."/>
            <person name="Lotay V."/>
            <person name="Karimi K."/>
            <person name="Yasuoka Y."/>
            <person name="Dichmann D.S."/>
            <person name="Flajnik M.F."/>
            <person name="Houston D.W."/>
            <person name="Shendure J."/>
            <person name="DuPasquier L."/>
            <person name="Vize P.D."/>
            <person name="Zorn A.M."/>
            <person name="Ito M."/>
            <person name="Marcotte E.M."/>
            <person name="Wallingford J.B."/>
            <person name="Ito Y."/>
            <person name="Asashima M."/>
            <person name="Ueno N."/>
            <person name="Matsuda Y."/>
            <person name="Veenstra G.J."/>
            <person name="Fujiyama A."/>
            <person name="Harland R.M."/>
            <person name="Taira M."/>
            <person name="Rokhsar D.S."/>
        </authorList>
    </citation>
    <scope>NUCLEOTIDE SEQUENCE [LARGE SCALE GENOMIC DNA]</scope>
    <source>
        <strain evidence="2">J</strain>
    </source>
</reference>
<gene>
    <name evidence="1" type="ORF">XELAEV_18008876mg</name>
</gene>